<reference evidence="2" key="1">
    <citation type="submission" date="2023-04" db="EMBL/GenBank/DDBJ databases">
        <title>Phytophthora fragariaefolia NBRC 109709.</title>
        <authorList>
            <person name="Ichikawa N."/>
            <person name="Sato H."/>
            <person name="Tonouchi N."/>
        </authorList>
    </citation>
    <scope>NUCLEOTIDE SEQUENCE</scope>
    <source>
        <strain evidence="2">NBRC 109709</strain>
    </source>
</reference>
<proteinExistence type="predicted"/>
<evidence type="ECO:0000313" key="2">
    <source>
        <dbReference type="EMBL" id="GMF20856.1"/>
    </source>
</evidence>
<dbReference type="OrthoDB" id="127487at2759"/>
<name>A0A9W6WY21_9STRA</name>
<comment type="caution">
    <text evidence="2">The sequence shown here is derived from an EMBL/GenBank/DDBJ whole genome shotgun (WGS) entry which is preliminary data.</text>
</comment>
<evidence type="ECO:0000313" key="3">
    <source>
        <dbReference type="Proteomes" id="UP001165121"/>
    </source>
</evidence>
<organism evidence="2 3">
    <name type="scientific">Phytophthora fragariaefolia</name>
    <dbReference type="NCBI Taxonomy" id="1490495"/>
    <lineage>
        <taxon>Eukaryota</taxon>
        <taxon>Sar</taxon>
        <taxon>Stramenopiles</taxon>
        <taxon>Oomycota</taxon>
        <taxon>Peronosporomycetes</taxon>
        <taxon>Peronosporales</taxon>
        <taxon>Peronosporaceae</taxon>
        <taxon>Phytophthora</taxon>
    </lineage>
</organism>
<feature type="region of interest" description="Disordered" evidence="1">
    <location>
        <begin position="151"/>
        <end position="197"/>
    </location>
</feature>
<sequence>MVVVGVVGAVLVAVFFVHARHVRLAAANKRSRGSSQQRALDSFFRQNRVTVPRETSNFVSDPLTPRDEIAVTIPSNNQNRPDTVAAAQAFRRARPDSNGSIATPTESFHTSEYDSFTGQHQAASATSSSAYGSASEFSESSSLGSIAPSVISSQRSAHQPGFQPRLGSVASSQARSSKRASSATSIGDVRYTDRSDRSSGDFSVFNASASVDEDSVYRMSTQLLDVSALPERSEPRGSYDSDALSDFSVDDSYGSRSTDHSYATGRRTDNSFATNLSVDDRDTASGFSSRDSDSLVLRASKDSELSEGEI</sequence>
<feature type="region of interest" description="Disordered" evidence="1">
    <location>
        <begin position="228"/>
        <end position="310"/>
    </location>
</feature>
<dbReference type="Proteomes" id="UP001165121">
    <property type="component" value="Unassembled WGS sequence"/>
</dbReference>
<accession>A0A9W6WY21</accession>
<protein>
    <submittedName>
        <fullName evidence="2">Unnamed protein product</fullName>
    </submittedName>
</protein>
<evidence type="ECO:0000256" key="1">
    <source>
        <dbReference type="SAM" id="MobiDB-lite"/>
    </source>
</evidence>
<keyword evidence="3" id="KW-1185">Reference proteome</keyword>
<dbReference type="AlphaFoldDB" id="A0A9W6WY21"/>
<dbReference type="EMBL" id="BSXT01000209">
    <property type="protein sequence ID" value="GMF20856.1"/>
    <property type="molecule type" value="Genomic_DNA"/>
</dbReference>
<feature type="compositionally biased region" description="Low complexity" evidence="1">
    <location>
        <begin position="168"/>
        <end position="185"/>
    </location>
</feature>
<gene>
    <name evidence="2" type="ORF">Pfra01_000260200</name>
</gene>